<dbReference type="InterPro" id="IPR005202">
    <property type="entry name" value="TF_GRAS"/>
</dbReference>
<evidence type="ECO:0000256" key="1">
    <source>
        <dbReference type="ARBA" id="ARBA00004123"/>
    </source>
</evidence>
<keyword evidence="7" id="KW-1185">Reference proteome</keyword>
<name>A0AAN9T4Y8_PSOTE</name>
<evidence type="ECO:0000313" key="6">
    <source>
        <dbReference type="EMBL" id="KAK7406653.1"/>
    </source>
</evidence>
<dbReference type="PROSITE" id="PS50985">
    <property type="entry name" value="GRAS"/>
    <property type="match status" value="1"/>
</dbReference>
<gene>
    <name evidence="6" type="ORF">VNO78_08282</name>
</gene>
<evidence type="ECO:0000256" key="5">
    <source>
        <dbReference type="PROSITE-ProRule" id="PRU01191"/>
    </source>
</evidence>
<keyword evidence="2" id="KW-0805">Transcription regulation</keyword>
<dbReference type="EMBL" id="JAYMYS010000002">
    <property type="protein sequence ID" value="KAK7406653.1"/>
    <property type="molecule type" value="Genomic_DNA"/>
</dbReference>
<keyword evidence="3" id="KW-0804">Transcription</keyword>
<organism evidence="6 7">
    <name type="scientific">Psophocarpus tetragonolobus</name>
    <name type="common">Winged bean</name>
    <name type="synonym">Dolichos tetragonolobus</name>
    <dbReference type="NCBI Taxonomy" id="3891"/>
    <lineage>
        <taxon>Eukaryota</taxon>
        <taxon>Viridiplantae</taxon>
        <taxon>Streptophyta</taxon>
        <taxon>Embryophyta</taxon>
        <taxon>Tracheophyta</taxon>
        <taxon>Spermatophyta</taxon>
        <taxon>Magnoliopsida</taxon>
        <taxon>eudicotyledons</taxon>
        <taxon>Gunneridae</taxon>
        <taxon>Pentapetalae</taxon>
        <taxon>rosids</taxon>
        <taxon>fabids</taxon>
        <taxon>Fabales</taxon>
        <taxon>Fabaceae</taxon>
        <taxon>Papilionoideae</taxon>
        <taxon>50 kb inversion clade</taxon>
        <taxon>NPAAA clade</taxon>
        <taxon>indigoferoid/millettioid clade</taxon>
        <taxon>Phaseoleae</taxon>
        <taxon>Psophocarpus</taxon>
    </lineage>
</organism>
<comment type="similarity">
    <text evidence="5">Belongs to the GRAS family.</text>
</comment>
<evidence type="ECO:0008006" key="8">
    <source>
        <dbReference type="Google" id="ProtNLM"/>
    </source>
</evidence>
<dbReference type="PANTHER" id="PTHR31636">
    <property type="entry name" value="OSJNBA0084A10.13 PROTEIN-RELATED"/>
    <property type="match status" value="1"/>
</dbReference>
<sequence length="534" mass="59973">MVHKFQPLKISSLELNQRKREDKPAWLLSLKAQGDKIDWSQAWSGVFVSPHQAMRVPVPLPSSPHPNPKPTNNLLPSTIGHPNNTGFGYEPTSVLDQWQSPGSEKPTHHAQDCLHLDDHGLDWDSIMKDLGLHDDSSVPVMKTILHPDSNSDFTPFDNGLEFTALSDAYSNGNDFNFNDFDFIEELIGAGDCFDTKQLQVAQVILERLNQRLRSPVGKPLLRAAFYFKEALQSLLSGSNRTPRISSLVEIVHGIRTFKAFSRISPIPMFSIFTTNQLLLDHAAGSFMHVIDFDIGLGIQYASLMKEIAEKSPLLRITAIVPEEYAVETTLVRDNLAQFALELRIQVQVHFVPLRTFETLSFKAVKFVDGENTAVLLSPAIFCHLENAAAFLAEVRRVSPSVVVFVDGEGLAETASAASGSFRRGLVSSLEYYSMMLESLDASRGGEWVRRIEMMQVRPKILASLESAWRRVPSWREAFYGAGMRPVQLSQFTDFQAQCLLAKSQIRGFHVVKRQNELMLFWHDRAMVATSAWRC</sequence>
<comment type="caution">
    <text evidence="5">Lacks conserved residue(s) required for the propagation of feature annotation.</text>
</comment>
<feature type="region of interest" description="Leucine repeat II (LRII)" evidence="5">
    <location>
        <begin position="330"/>
        <end position="362"/>
    </location>
</feature>
<evidence type="ECO:0000256" key="3">
    <source>
        <dbReference type="ARBA" id="ARBA00023163"/>
    </source>
</evidence>
<keyword evidence="4" id="KW-0539">Nucleus</keyword>
<feature type="region of interest" description="SAW" evidence="5">
    <location>
        <begin position="465"/>
        <end position="533"/>
    </location>
</feature>
<dbReference type="Proteomes" id="UP001386955">
    <property type="component" value="Unassembled WGS sequence"/>
</dbReference>
<comment type="subcellular location">
    <subcellularLocation>
        <location evidence="1">Nucleus</location>
    </subcellularLocation>
</comment>
<evidence type="ECO:0000256" key="2">
    <source>
        <dbReference type="ARBA" id="ARBA00023015"/>
    </source>
</evidence>
<protein>
    <recommendedName>
        <fullName evidence="8">Scarecrow-like protein 15</fullName>
    </recommendedName>
</protein>
<comment type="caution">
    <text evidence="6">The sequence shown here is derived from an EMBL/GenBank/DDBJ whole genome shotgun (WGS) entry which is preliminary data.</text>
</comment>
<reference evidence="6 7" key="1">
    <citation type="submission" date="2024-01" db="EMBL/GenBank/DDBJ databases">
        <title>The genomes of 5 underutilized Papilionoideae crops provide insights into root nodulation and disease resistanc.</title>
        <authorList>
            <person name="Jiang F."/>
        </authorList>
    </citation>
    <scope>NUCLEOTIDE SEQUENCE [LARGE SCALE GENOMIC DNA]</scope>
    <source>
        <strain evidence="6">DUOXIRENSHENG_FW03</strain>
        <tissue evidence="6">Leaves</tissue>
    </source>
</reference>
<evidence type="ECO:0000313" key="7">
    <source>
        <dbReference type="Proteomes" id="UP001386955"/>
    </source>
</evidence>
<dbReference type="GO" id="GO:0005634">
    <property type="term" value="C:nucleus"/>
    <property type="evidence" value="ECO:0007669"/>
    <property type="project" value="UniProtKB-SubCell"/>
</dbReference>
<accession>A0AAN9T4Y8</accession>
<proteinExistence type="inferred from homology"/>
<dbReference type="Pfam" id="PF03514">
    <property type="entry name" value="GRAS"/>
    <property type="match status" value="1"/>
</dbReference>
<dbReference type="AlphaFoldDB" id="A0AAN9T4Y8"/>
<evidence type="ECO:0000256" key="4">
    <source>
        <dbReference type="ARBA" id="ARBA00023242"/>
    </source>
</evidence>